<dbReference type="InterPro" id="IPR012165">
    <property type="entry name" value="Cyt_c3_hydrogenase_gsu"/>
</dbReference>
<dbReference type="Gene3D" id="3.40.50.80">
    <property type="entry name" value="Nucleotide-binding domain of ferredoxin-NADP reductase (FNR) module"/>
    <property type="match status" value="1"/>
</dbReference>
<dbReference type="Gene3D" id="2.40.30.10">
    <property type="entry name" value="Translation factors"/>
    <property type="match status" value="1"/>
</dbReference>
<feature type="domain" description="FAD-binding FR-type" evidence="11">
    <location>
        <begin position="1"/>
        <end position="80"/>
    </location>
</feature>
<name>A0A381R928_9ZZZZ</name>
<dbReference type="InterPro" id="IPR001433">
    <property type="entry name" value="OxRdtase_FAD/NAD-bd"/>
</dbReference>
<sequence>MHYEAPNIADSYLGAGQFINILALDDWSHPLRRPMSIASVEDESVSIIYKIFGDVTKILASQKEGETAELMGPLGNTFSNWNNGSYPILIGGGVGLAPILNLKKECTAKKVDHTMIIGAKSVNEHFIEHEPDENIYLTTDDGTIGDEGTVMEPLKRIIIENKNTYLFACGPEPMLHAVRQFALKNNIPAQLSVESYMGCGFGLCQGCVIQRNNYEIRDHSYHEKYSLICLDGPVYEAGDISFG</sequence>
<evidence type="ECO:0000256" key="10">
    <source>
        <dbReference type="ARBA" id="ARBA00034078"/>
    </source>
</evidence>
<dbReference type="GO" id="GO:0016491">
    <property type="term" value="F:oxidoreductase activity"/>
    <property type="evidence" value="ECO:0007669"/>
    <property type="project" value="InterPro"/>
</dbReference>
<dbReference type="PANTHER" id="PTHR43513">
    <property type="entry name" value="DIHYDROOROTATE DEHYDROGENASE B (NAD(+)), ELECTRON TRANSFER SUBUNIT"/>
    <property type="match status" value="1"/>
</dbReference>
<dbReference type="GO" id="GO:0051537">
    <property type="term" value="F:2 iron, 2 sulfur cluster binding"/>
    <property type="evidence" value="ECO:0007669"/>
    <property type="project" value="UniProtKB-KW"/>
</dbReference>
<dbReference type="Gene3D" id="2.10.240.10">
    <property type="entry name" value="Dihydroorotate dehydrogenase, electron transfer subunit"/>
    <property type="match status" value="1"/>
</dbReference>
<dbReference type="PROSITE" id="PS51384">
    <property type="entry name" value="FAD_FR"/>
    <property type="match status" value="1"/>
</dbReference>
<dbReference type="InterPro" id="IPR037117">
    <property type="entry name" value="Dihydroorotate_DH_ele_sf"/>
</dbReference>
<dbReference type="InterPro" id="IPR019480">
    <property type="entry name" value="Dihydroorotate_DH_Fe-S-bd"/>
</dbReference>
<evidence type="ECO:0000256" key="6">
    <source>
        <dbReference type="ARBA" id="ARBA00022827"/>
    </source>
</evidence>
<dbReference type="GO" id="GO:0046872">
    <property type="term" value="F:metal ion binding"/>
    <property type="evidence" value="ECO:0007669"/>
    <property type="project" value="UniProtKB-KW"/>
</dbReference>
<comment type="similarity">
    <text evidence="1">Belongs to the PyrK family.</text>
</comment>
<dbReference type="SUPFAM" id="SSF52343">
    <property type="entry name" value="Ferredoxin reductase-like, C-terminal NADP-linked domain"/>
    <property type="match status" value="1"/>
</dbReference>
<proteinExistence type="inferred from homology"/>
<dbReference type="PIRSF" id="PIRSF006816">
    <property type="entry name" value="Cyc3_hyd_g"/>
    <property type="match status" value="1"/>
</dbReference>
<keyword evidence="5" id="KW-0479">Metal-binding</keyword>
<evidence type="ECO:0000313" key="12">
    <source>
        <dbReference type="EMBL" id="SUZ87408.1"/>
    </source>
</evidence>
<evidence type="ECO:0000256" key="9">
    <source>
        <dbReference type="ARBA" id="ARBA00023014"/>
    </source>
</evidence>
<keyword evidence="9" id="KW-0411">Iron-sulfur</keyword>
<dbReference type="InterPro" id="IPR050353">
    <property type="entry name" value="PyrK_electron_transfer"/>
</dbReference>
<protein>
    <recommendedName>
        <fullName evidence="11">FAD-binding FR-type domain-containing protein</fullName>
    </recommendedName>
</protein>
<dbReference type="PRINTS" id="PR00409">
    <property type="entry name" value="PHDIOXRDTASE"/>
</dbReference>
<dbReference type="InterPro" id="IPR017927">
    <property type="entry name" value="FAD-bd_FR_type"/>
</dbReference>
<keyword evidence="7" id="KW-0249">Electron transport</keyword>
<accession>A0A381R928</accession>
<dbReference type="GO" id="GO:0050660">
    <property type="term" value="F:flavin adenine dinucleotide binding"/>
    <property type="evidence" value="ECO:0007669"/>
    <property type="project" value="InterPro"/>
</dbReference>
<dbReference type="Pfam" id="PF00175">
    <property type="entry name" value="NAD_binding_1"/>
    <property type="match status" value="1"/>
</dbReference>
<dbReference type="InterPro" id="IPR017938">
    <property type="entry name" value="Riboflavin_synthase-like_b-brl"/>
</dbReference>
<dbReference type="PANTHER" id="PTHR43513:SF3">
    <property type="entry name" value="DIHYDROOROTATE DEHYDROGENASE B (NAD(+)), ELECTRON TRANSFER SUBUNIT-RELATED"/>
    <property type="match status" value="1"/>
</dbReference>
<evidence type="ECO:0000256" key="8">
    <source>
        <dbReference type="ARBA" id="ARBA00023004"/>
    </source>
</evidence>
<evidence type="ECO:0000256" key="4">
    <source>
        <dbReference type="ARBA" id="ARBA00022714"/>
    </source>
</evidence>
<organism evidence="12">
    <name type="scientific">marine metagenome</name>
    <dbReference type="NCBI Taxonomy" id="408172"/>
    <lineage>
        <taxon>unclassified sequences</taxon>
        <taxon>metagenomes</taxon>
        <taxon>ecological metagenomes</taxon>
    </lineage>
</organism>
<dbReference type="SUPFAM" id="SSF63380">
    <property type="entry name" value="Riboflavin synthase domain-like"/>
    <property type="match status" value="1"/>
</dbReference>
<dbReference type="Pfam" id="PF10418">
    <property type="entry name" value="DHODB_Fe-S_bind"/>
    <property type="match status" value="1"/>
</dbReference>
<dbReference type="InterPro" id="IPR039261">
    <property type="entry name" value="FNR_nucleotide-bd"/>
</dbReference>
<evidence type="ECO:0000259" key="11">
    <source>
        <dbReference type="PROSITE" id="PS51384"/>
    </source>
</evidence>
<dbReference type="AlphaFoldDB" id="A0A381R928"/>
<evidence type="ECO:0000256" key="2">
    <source>
        <dbReference type="ARBA" id="ARBA00022448"/>
    </source>
</evidence>
<comment type="cofactor">
    <cofactor evidence="10">
        <name>[2Fe-2S] cluster</name>
        <dbReference type="ChEBI" id="CHEBI:190135"/>
    </cofactor>
</comment>
<evidence type="ECO:0000256" key="7">
    <source>
        <dbReference type="ARBA" id="ARBA00022982"/>
    </source>
</evidence>
<keyword evidence="3" id="KW-0285">Flavoprotein</keyword>
<reference evidence="12" key="1">
    <citation type="submission" date="2018-05" db="EMBL/GenBank/DDBJ databases">
        <authorList>
            <person name="Lanie J.A."/>
            <person name="Ng W.-L."/>
            <person name="Kazmierczak K.M."/>
            <person name="Andrzejewski T.M."/>
            <person name="Davidsen T.M."/>
            <person name="Wayne K.J."/>
            <person name="Tettelin H."/>
            <person name="Glass J.I."/>
            <person name="Rusch D."/>
            <person name="Podicherti R."/>
            <person name="Tsui H.-C.T."/>
            <person name="Winkler M.E."/>
        </authorList>
    </citation>
    <scope>NUCLEOTIDE SEQUENCE</scope>
</reference>
<evidence type="ECO:0000256" key="5">
    <source>
        <dbReference type="ARBA" id="ARBA00022723"/>
    </source>
</evidence>
<keyword evidence="2" id="KW-0813">Transport</keyword>
<evidence type="ECO:0000256" key="1">
    <source>
        <dbReference type="ARBA" id="ARBA00006422"/>
    </source>
</evidence>
<evidence type="ECO:0000256" key="3">
    <source>
        <dbReference type="ARBA" id="ARBA00022630"/>
    </source>
</evidence>
<dbReference type="EMBL" id="UINC01001723">
    <property type="protein sequence ID" value="SUZ87408.1"/>
    <property type="molecule type" value="Genomic_DNA"/>
</dbReference>
<gene>
    <name evidence="12" type="ORF">METZ01_LOCUS40262</name>
</gene>
<keyword evidence="8" id="KW-0408">Iron</keyword>
<dbReference type="GO" id="GO:0006221">
    <property type="term" value="P:pyrimidine nucleotide biosynthetic process"/>
    <property type="evidence" value="ECO:0007669"/>
    <property type="project" value="InterPro"/>
</dbReference>
<keyword evidence="4" id="KW-0001">2Fe-2S</keyword>
<keyword evidence="6" id="KW-0274">FAD</keyword>